<dbReference type="InterPro" id="IPR039315">
    <property type="entry name" value="CheW"/>
</dbReference>
<evidence type="ECO:0000259" key="5">
    <source>
        <dbReference type="PROSITE" id="PS50851"/>
    </source>
</evidence>
<evidence type="ECO:0000256" key="1">
    <source>
        <dbReference type="ARBA" id="ARBA00004496"/>
    </source>
</evidence>
<feature type="domain" description="CheW-like" evidence="5">
    <location>
        <begin position="19"/>
        <end position="159"/>
    </location>
</feature>
<dbReference type="AlphaFoldDB" id="A0A1F7WQS9"/>
<dbReference type="SMART" id="SM00260">
    <property type="entry name" value="CheW"/>
    <property type="match status" value="1"/>
</dbReference>
<dbReference type="Proteomes" id="UP000178735">
    <property type="component" value="Unassembled WGS sequence"/>
</dbReference>
<dbReference type="SUPFAM" id="SSF50341">
    <property type="entry name" value="CheW-like"/>
    <property type="match status" value="1"/>
</dbReference>
<evidence type="ECO:0000256" key="4">
    <source>
        <dbReference type="ARBA" id="ARBA00022500"/>
    </source>
</evidence>
<comment type="subcellular location">
    <subcellularLocation>
        <location evidence="1">Cytoplasm</location>
    </subcellularLocation>
</comment>
<dbReference type="FunFam" id="2.40.50.180:FF:000002">
    <property type="entry name" value="Chemotaxis protein CheW"/>
    <property type="match status" value="1"/>
</dbReference>
<dbReference type="CDD" id="cd00732">
    <property type="entry name" value="CheW"/>
    <property type="match status" value="1"/>
</dbReference>
<protein>
    <recommendedName>
        <fullName evidence="2">Chemotaxis protein CheW</fullName>
    </recommendedName>
</protein>
<reference evidence="6 7" key="1">
    <citation type="journal article" date="2016" name="Nat. Commun.">
        <title>Thousands of microbial genomes shed light on interconnected biogeochemical processes in an aquifer system.</title>
        <authorList>
            <person name="Anantharaman K."/>
            <person name="Brown C.T."/>
            <person name="Hug L.A."/>
            <person name="Sharon I."/>
            <person name="Castelle C.J."/>
            <person name="Probst A.J."/>
            <person name="Thomas B.C."/>
            <person name="Singh A."/>
            <person name="Wilkins M.J."/>
            <person name="Karaoz U."/>
            <person name="Brodie E.L."/>
            <person name="Williams K.H."/>
            <person name="Hubbard S.S."/>
            <person name="Banfield J.F."/>
        </authorList>
    </citation>
    <scope>NUCLEOTIDE SEQUENCE [LARGE SCALE GENOMIC DNA]</scope>
</reference>
<dbReference type="Pfam" id="PF01584">
    <property type="entry name" value="CheW"/>
    <property type="match status" value="1"/>
</dbReference>
<dbReference type="STRING" id="1817813.A2008_03880"/>
<sequence length="170" mass="18830">MHRGVGSNVNPVSVKKIDGGKFLTFYLGKEEYGIQILKVQEIIGIMEITPVPRTPDFIKGVINLRGHIIPVIYLRAKFGMPEIDNTEQTCIIVVKTRNLIMGLIVDRVCEVSDIATGDIDEAPSFGTFVNTEYILGIGKCASKVKLLLDIDRVITAQEYDGMSQIMESIN</sequence>
<evidence type="ECO:0000313" key="7">
    <source>
        <dbReference type="Proteomes" id="UP000178735"/>
    </source>
</evidence>
<dbReference type="GO" id="GO:0005829">
    <property type="term" value="C:cytosol"/>
    <property type="evidence" value="ECO:0007669"/>
    <property type="project" value="TreeGrafter"/>
</dbReference>
<dbReference type="Gene3D" id="2.30.30.40">
    <property type="entry name" value="SH3 Domains"/>
    <property type="match status" value="1"/>
</dbReference>
<dbReference type="PROSITE" id="PS50851">
    <property type="entry name" value="CHEW"/>
    <property type="match status" value="1"/>
</dbReference>
<evidence type="ECO:0000313" key="6">
    <source>
        <dbReference type="EMBL" id="OGM05121.1"/>
    </source>
</evidence>
<organism evidence="6 7">
    <name type="scientific">Candidatus Wallbacteria bacterium GWC2_49_35</name>
    <dbReference type="NCBI Taxonomy" id="1817813"/>
    <lineage>
        <taxon>Bacteria</taxon>
        <taxon>Candidatus Walliibacteriota</taxon>
    </lineage>
</organism>
<evidence type="ECO:0000256" key="2">
    <source>
        <dbReference type="ARBA" id="ARBA00021483"/>
    </source>
</evidence>
<proteinExistence type="predicted"/>
<dbReference type="PANTHER" id="PTHR22617">
    <property type="entry name" value="CHEMOTAXIS SENSOR HISTIDINE KINASE-RELATED"/>
    <property type="match status" value="1"/>
</dbReference>
<keyword evidence="4" id="KW-0145">Chemotaxis</keyword>
<dbReference type="Gene3D" id="2.40.50.180">
    <property type="entry name" value="CheA-289, Domain 4"/>
    <property type="match status" value="1"/>
</dbReference>
<dbReference type="InterPro" id="IPR002545">
    <property type="entry name" value="CheW-lke_dom"/>
</dbReference>
<dbReference type="PANTHER" id="PTHR22617:SF41">
    <property type="entry name" value="CHEMOTAXIS SIGNAL TRANSDUCTION SYSTEM ADAPTOR PROTEIN CHEW"/>
    <property type="match status" value="1"/>
</dbReference>
<dbReference type="EMBL" id="MGFH01000126">
    <property type="protein sequence ID" value="OGM05121.1"/>
    <property type="molecule type" value="Genomic_DNA"/>
</dbReference>
<evidence type="ECO:0000256" key="3">
    <source>
        <dbReference type="ARBA" id="ARBA00022490"/>
    </source>
</evidence>
<name>A0A1F7WQS9_9BACT</name>
<dbReference type="InterPro" id="IPR036061">
    <property type="entry name" value="CheW-like_dom_sf"/>
</dbReference>
<comment type="caution">
    <text evidence="6">The sequence shown here is derived from an EMBL/GenBank/DDBJ whole genome shotgun (WGS) entry which is preliminary data.</text>
</comment>
<dbReference type="GO" id="GO:0006935">
    <property type="term" value="P:chemotaxis"/>
    <property type="evidence" value="ECO:0007669"/>
    <property type="project" value="UniProtKB-KW"/>
</dbReference>
<dbReference type="GO" id="GO:0007165">
    <property type="term" value="P:signal transduction"/>
    <property type="evidence" value="ECO:0007669"/>
    <property type="project" value="InterPro"/>
</dbReference>
<keyword evidence="3" id="KW-0963">Cytoplasm</keyword>
<accession>A0A1F7WQS9</accession>
<gene>
    <name evidence="6" type="ORF">A2008_03880</name>
</gene>